<feature type="compositionally biased region" description="Basic and acidic residues" evidence="2">
    <location>
        <begin position="74"/>
        <end position="91"/>
    </location>
</feature>
<dbReference type="Pfam" id="PF09133">
    <property type="entry name" value="SANTA"/>
    <property type="match status" value="1"/>
</dbReference>
<feature type="coiled-coil region" evidence="1">
    <location>
        <begin position="142"/>
        <end position="219"/>
    </location>
</feature>
<evidence type="ECO:0000256" key="2">
    <source>
        <dbReference type="SAM" id="MobiDB-lite"/>
    </source>
</evidence>
<comment type="caution">
    <text evidence="4">The sequence shown here is derived from an EMBL/GenBank/DDBJ whole genome shotgun (WGS) entry which is preliminary data.</text>
</comment>
<gene>
    <name evidence="4" type="ORF">Cfor_10830</name>
</gene>
<dbReference type="AlphaFoldDB" id="A0A6L2PDA0"/>
<feature type="domain" description="SANTA" evidence="3">
    <location>
        <begin position="518"/>
        <end position="597"/>
    </location>
</feature>
<feature type="region of interest" description="Disordered" evidence="2">
    <location>
        <begin position="979"/>
        <end position="1005"/>
    </location>
</feature>
<evidence type="ECO:0000256" key="1">
    <source>
        <dbReference type="SAM" id="Coils"/>
    </source>
</evidence>
<feature type="compositionally biased region" description="Basic and acidic residues" evidence="2">
    <location>
        <begin position="452"/>
        <end position="461"/>
    </location>
</feature>
<evidence type="ECO:0000313" key="4">
    <source>
        <dbReference type="EMBL" id="GFG30543.1"/>
    </source>
</evidence>
<dbReference type="OrthoDB" id="118550at2759"/>
<name>A0A6L2PDA0_COPFO</name>
<accession>A0A6L2PDA0</accession>
<feature type="compositionally biased region" description="Polar residues" evidence="2">
    <location>
        <begin position="463"/>
        <end position="472"/>
    </location>
</feature>
<keyword evidence="1" id="KW-0175">Coiled coil</keyword>
<dbReference type="Proteomes" id="UP000502823">
    <property type="component" value="Unassembled WGS sequence"/>
</dbReference>
<evidence type="ECO:0000313" key="5">
    <source>
        <dbReference type="Proteomes" id="UP000502823"/>
    </source>
</evidence>
<feature type="region of interest" description="Disordered" evidence="2">
    <location>
        <begin position="444"/>
        <end position="478"/>
    </location>
</feature>
<dbReference type="InterPro" id="IPR015216">
    <property type="entry name" value="SANTA"/>
</dbReference>
<reference evidence="5" key="1">
    <citation type="submission" date="2020-01" db="EMBL/GenBank/DDBJ databases">
        <title>Draft genome sequence of the Termite Coptotermes fromosanus.</title>
        <authorList>
            <person name="Itakura S."/>
            <person name="Yosikawa Y."/>
            <person name="Umezawa K."/>
        </authorList>
    </citation>
    <scope>NUCLEOTIDE SEQUENCE [LARGE SCALE GENOMIC DNA]</scope>
</reference>
<organism evidence="4 5">
    <name type="scientific">Coptotermes formosanus</name>
    <name type="common">Formosan subterranean termite</name>
    <dbReference type="NCBI Taxonomy" id="36987"/>
    <lineage>
        <taxon>Eukaryota</taxon>
        <taxon>Metazoa</taxon>
        <taxon>Ecdysozoa</taxon>
        <taxon>Arthropoda</taxon>
        <taxon>Hexapoda</taxon>
        <taxon>Insecta</taxon>
        <taxon>Pterygota</taxon>
        <taxon>Neoptera</taxon>
        <taxon>Polyneoptera</taxon>
        <taxon>Dictyoptera</taxon>
        <taxon>Blattodea</taxon>
        <taxon>Blattoidea</taxon>
        <taxon>Termitoidae</taxon>
        <taxon>Rhinotermitidae</taxon>
        <taxon>Coptotermes</taxon>
    </lineage>
</organism>
<protein>
    <recommendedName>
        <fullName evidence="3">SANTA domain-containing protein</fullName>
    </recommendedName>
</protein>
<dbReference type="InParanoid" id="A0A6L2PDA0"/>
<feature type="region of interest" description="Disordered" evidence="2">
    <location>
        <begin position="74"/>
        <end position="95"/>
    </location>
</feature>
<dbReference type="EMBL" id="BLKM01000233">
    <property type="protein sequence ID" value="GFG30543.1"/>
    <property type="molecule type" value="Genomic_DNA"/>
</dbReference>
<proteinExistence type="predicted"/>
<evidence type="ECO:0000259" key="3">
    <source>
        <dbReference type="Pfam" id="PF09133"/>
    </source>
</evidence>
<keyword evidence="5" id="KW-1185">Reference proteome</keyword>
<sequence>MTLVTKCMELCRIYEMKKQKSEGVQALVRETQEIEERTKKLRMRVTELQEEKVALSTQWEKEKAALRQSIKEAERLQETREEPDHPERADDGDVQIVVQSKYRGRNKKLPCGDHDAADPRQDLCKPLDLAMFPSPSYERDHLKKLEDDLTKIKAEKEEADEKIERLSQLNEERNRLYDKQYEEKIAKQDAAIKKIEDDRTQLLEKMKQKHKELKEIQLRSQYKVTYQYNVWHETNSDHAVIFTSEVTNQLFLLVTSDGQTGSRNLEVFYINVDYLINQDVLRMEIIHSLYWASAEISLMKVGGLEHVAVKNKQLLSSFRGALEIKKLEDTQRALIARNMNKYADQKSFLRQRTVSLSSSVGSSSVSAIETPVANVGKIKPCGYLTVLDINTLVGSPTPVSSVMPDIEFVPNSCHQQSHVSRWNSFVKTTPKWILEMGMESLCTQRPSRGRKMQKESDKENFTGEGNSDSQLLQEKHDKENNVCNNNVQECTGENCEMEEEHETTEQESGTSVCTEEWRDWSLQLTGQDSLIITGKADKNAIKRSRDVSSCQRVDAHTLRLSDGTVYKLVGLPDHFTSLPYYVRDKFQCGFPDDWKEVKLVWEKYVKQGDLCSFSWPNTHLSKCRNISTAQKDKTVTETSSPVEEIECVEGPPCLLNSVMQSLCSDMSQVAAVDRVGEARSVLTLEQENGKQLDADKTESCNQKLNSTVAQECGKETVVERREAACVIQPSSVTVQEVVKKLNWKKPEVRLKRLTSSLVRKCSQQSDFTETEVSSKQLSDTALSLVEQAGTVPAIKMPSVVLPVNTDRPSSCDTSNLAGATLNTTLDSGEGTTLVNPHILHRWTPVLVARDKLKLVGYLDSTCSADLLHTTDVVACRKGFDCLKCHDGTFYRLQGSFADPQNNIPDPIREQLHEGVPRRWRIMIKKWFKLLTVVNGQEVGTELRQETIQARASAASEVEHAGSADHSAGCGKLTDETVEPTAAVTSHNEHDITELSTASDENDSVSEATVEDFTYWRGSVIPLRKLEGEGIIKESSRGRIVVPPVRYWLVTICKYFDYVSSKALDPVIYKVDLERNKHDILEIATCKHVVNHVIMEESNVVVEWLALLLLLLCVCGWFSQAGCLGRICVLFVRGSCSSITSLQSFVQELEFRK</sequence>